<dbReference type="AlphaFoldDB" id="A0A7R9D0B6"/>
<evidence type="ECO:0000256" key="13">
    <source>
        <dbReference type="ARBA" id="ARBA00022967"/>
    </source>
</evidence>
<sequence length="1150" mass="122167">MAHGMLRLVAAQERLLHSGISGKVCNICCVQGRLFSSSRLVRDKQQQPTLRGIPYTKLTVGVPREVWQNERRGSSGTVSGSPCPRPPLLLWSRRGSTFRLENGAGALASFRDDDYAAVGVRVTGNAYDSGNPPLCSDIVLKVRQPLEQEVTKFRDLSTLISFLYPAQNKLIIDQLVPKSMTLFGMDCIPRISRAQVFDALSSMANVAGYRAVIEAANHFGRFFGGQITAAGKVPPAKVLVIGGGVAGLAAMAQAKHMGAIVRGFDTRSTVREQVESLGAEFLEVEFKEEGESAGGYGKEMSKEFIEAEHALFARQAREVDIIITTALIPGKKAPTLLLKEHVEMMIVTLLWCCQEHVELMKPGSVIVDLAAEMGGNVETTKPGEISVHKDVIHVGLTDLASRLPAQSSTLYGNNISKFLLSIGEKEHFYINLEDEVVRGSIILHEGKWLWPPPPSTAPTVVAAPVAAVKDQVPPSPPNYFNRTLTDSLIYTGGEDNMCLVARPPAGQTYCWPDPLRGKHTAGQTPCGANILLARPPAGQTHCWPDPLRGKHTAGQILCGANILLARSSAGQTYCWPDPLRGKHTGNLLSIGGTLGLGLVSPNHAFTTMMTTFGLAGLVGYHTVWGVTPALHSPLMSVTNAISGITAVGGLVLMGGGYVPGTVPQVLGSTAAFISFINIFGGFVVTQRMLDMFKRSSDPPEHNYLYTIPLAAFMGTYGYGAMVGDYPEIHSMAYLVSSLCCVGALAGLSSQKTARLGNCLGIIGVSGGIAATLGYLGPTNPVLAQMAGCMAVGGAIGSTIAKRIEITDLPQLVAAFHSLVGLAAVLTCVGTYIHEFPNFATDPAANVVKTATFLGTYIGGVTLSGSLVAYGKLQGVLNSAPWLIPGRHQINLGLGLANLGAMSWYFMEPTLNNGVSMLLTTSALSTIMGVTLTVAIGGTSRAMNRSLINVIMGGFGTSSTGKGKAREIHGEHTEVNVPSVVDMILDAKNIIITPGYGLCVAKAQYPIAEMVSLLKKKGKKVRFAVHPVAGRMPGQLNVLLAEAGVPYDDVLEMEEINDDFPKTDLVLVIGANDTVNSAAEDDPNSIIAGMPVLRCVGSRATEMVVVMKRSLGVGYAAVDNPIFYNPNTAMLLGDAKKTCDALLNSLKEKYV</sequence>
<feature type="transmembrane region" description="Helical" evidence="24">
    <location>
        <begin position="703"/>
        <end position="722"/>
    </location>
</feature>
<evidence type="ECO:0000256" key="19">
    <source>
        <dbReference type="ARBA" id="ARBA00048202"/>
    </source>
</evidence>
<evidence type="ECO:0000256" key="6">
    <source>
        <dbReference type="ARBA" id="ARBA00022475"/>
    </source>
</evidence>
<evidence type="ECO:0000256" key="11">
    <source>
        <dbReference type="ARBA" id="ARBA00022857"/>
    </source>
</evidence>
<dbReference type="Pfam" id="PF12769">
    <property type="entry name" value="PNTB_4TM"/>
    <property type="match status" value="1"/>
</dbReference>
<feature type="transmembrane region" description="Helical" evidence="24">
    <location>
        <begin position="889"/>
        <end position="906"/>
    </location>
</feature>
<dbReference type="PANTHER" id="PTHR10160:SF19">
    <property type="entry name" value="PROTON-TRANSLOCATING NAD(P)(+) TRANSHYDROGENASE"/>
    <property type="match status" value="1"/>
</dbReference>
<dbReference type="Gene3D" id="3.40.50.720">
    <property type="entry name" value="NAD(P)-binding Rossmann-like Domain"/>
    <property type="match status" value="4"/>
</dbReference>
<evidence type="ECO:0000256" key="16">
    <source>
        <dbReference type="ARBA" id="ARBA00023027"/>
    </source>
</evidence>
<dbReference type="GO" id="GO:0005743">
    <property type="term" value="C:mitochondrial inner membrane"/>
    <property type="evidence" value="ECO:0007669"/>
    <property type="project" value="UniProtKB-SubCell"/>
</dbReference>
<feature type="domain" description="Alanine dehydrogenase/pyridine nucleotide transhydrogenase NAD(H)-binding" evidence="25">
    <location>
        <begin position="216"/>
        <end position="395"/>
    </location>
</feature>
<feature type="transmembrane region" description="Helical" evidence="24">
    <location>
        <begin position="636"/>
        <end position="658"/>
    </location>
</feature>
<dbReference type="SUPFAM" id="SSF52283">
    <property type="entry name" value="Formate/glycerate dehydrogenase catalytic domain-like"/>
    <property type="match status" value="1"/>
</dbReference>
<dbReference type="GO" id="GO:0006740">
    <property type="term" value="P:NADPH regeneration"/>
    <property type="evidence" value="ECO:0007669"/>
    <property type="project" value="TreeGrafter"/>
</dbReference>
<dbReference type="NCBIfam" id="TIGR00561">
    <property type="entry name" value="pntA"/>
    <property type="match status" value="1"/>
</dbReference>
<dbReference type="InterPro" id="IPR029035">
    <property type="entry name" value="DHS-like_NAD/FAD-binding_dom"/>
</dbReference>
<evidence type="ECO:0000256" key="4">
    <source>
        <dbReference type="ARBA" id="ARBA00011738"/>
    </source>
</evidence>
<evidence type="ECO:0000256" key="23">
    <source>
        <dbReference type="ARBA" id="ARBA00079255"/>
    </source>
</evidence>
<keyword evidence="7" id="KW-0997">Cell inner membrane</keyword>
<proteinExistence type="inferred from homology"/>
<evidence type="ECO:0000256" key="1">
    <source>
        <dbReference type="ARBA" id="ARBA00004292"/>
    </source>
</evidence>
<keyword evidence="17" id="KW-0496">Mitochondrion</keyword>
<keyword evidence="8 24" id="KW-0812">Transmembrane</keyword>
<dbReference type="Pfam" id="PF01262">
    <property type="entry name" value="AlaDh_PNT_C"/>
    <property type="match status" value="2"/>
</dbReference>
<evidence type="ECO:0000256" key="15">
    <source>
        <dbReference type="ARBA" id="ARBA00022990"/>
    </source>
</evidence>
<dbReference type="GO" id="GO:0005886">
    <property type="term" value="C:plasma membrane"/>
    <property type="evidence" value="ECO:0007669"/>
    <property type="project" value="UniProtKB-SubCell"/>
</dbReference>
<evidence type="ECO:0000256" key="24">
    <source>
        <dbReference type="SAM" id="Phobius"/>
    </source>
</evidence>
<comment type="similarity">
    <text evidence="21">In the C-terminal section; belongs to the PNT beta subunit family.</text>
</comment>
<evidence type="ECO:0000256" key="18">
    <source>
        <dbReference type="ARBA" id="ARBA00023136"/>
    </source>
</evidence>
<dbReference type="InterPro" id="IPR007886">
    <property type="entry name" value="AlaDH/PNT_N"/>
</dbReference>
<evidence type="ECO:0000313" key="27">
    <source>
        <dbReference type="EMBL" id="CAD7405422.1"/>
    </source>
</evidence>
<evidence type="ECO:0000256" key="12">
    <source>
        <dbReference type="ARBA" id="ARBA00022946"/>
    </source>
</evidence>
<evidence type="ECO:0000256" key="7">
    <source>
        <dbReference type="ARBA" id="ARBA00022519"/>
    </source>
</evidence>
<dbReference type="EMBL" id="OC319446">
    <property type="protein sequence ID" value="CAD7405422.1"/>
    <property type="molecule type" value="Genomic_DNA"/>
</dbReference>
<evidence type="ECO:0000256" key="3">
    <source>
        <dbReference type="ARBA" id="ARBA00005624"/>
    </source>
</evidence>
<evidence type="ECO:0000256" key="17">
    <source>
        <dbReference type="ARBA" id="ARBA00023128"/>
    </source>
</evidence>
<keyword evidence="13" id="KW-1278">Translocase</keyword>
<dbReference type="InterPro" id="IPR036291">
    <property type="entry name" value="NAD(P)-bd_dom_sf"/>
</dbReference>
<accession>A0A7R9D0B6</accession>
<feature type="transmembrane region" description="Helical" evidence="24">
    <location>
        <begin position="852"/>
        <end position="869"/>
    </location>
</feature>
<dbReference type="InterPro" id="IPR007698">
    <property type="entry name" value="AlaDH/PNT_NAD(H)-bd"/>
</dbReference>
<evidence type="ECO:0000259" key="25">
    <source>
        <dbReference type="SMART" id="SM01002"/>
    </source>
</evidence>
<dbReference type="SUPFAM" id="SSF52467">
    <property type="entry name" value="DHS-like NAD/FAD-binding domain"/>
    <property type="match status" value="1"/>
</dbReference>
<evidence type="ECO:0000256" key="21">
    <source>
        <dbReference type="ARBA" id="ARBA00061558"/>
    </source>
</evidence>
<keyword evidence="14 24" id="KW-1133">Transmembrane helix</keyword>
<dbReference type="FunFam" id="3.40.50.720:FF:000028">
    <property type="entry name" value="NAD(P) transhydrogenase subunit alpha"/>
    <property type="match status" value="1"/>
</dbReference>
<feature type="transmembrane region" description="Helical" evidence="24">
    <location>
        <begin position="604"/>
        <end position="624"/>
    </location>
</feature>
<keyword evidence="12" id="KW-0809">Transit peptide</keyword>
<feature type="transmembrane region" description="Helical" evidence="24">
    <location>
        <begin position="781"/>
        <end position="799"/>
    </location>
</feature>
<dbReference type="SMART" id="SM01002">
    <property type="entry name" value="AlaDh_PNT_C"/>
    <property type="match status" value="1"/>
</dbReference>
<dbReference type="Gene3D" id="3.40.50.1220">
    <property type="entry name" value="TPP-binding domain"/>
    <property type="match status" value="1"/>
</dbReference>
<evidence type="ECO:0000256" key="14">
    <source>
        <dbReference type="ARBA" id="ARBA00022989"/>
    </source>
</evidence>
<keyword evidence="9" id="KW-0547">Nucleotide-binding</keyword>
<evidence type="ECO:0000256" key="2">
    <source>
        <dbReference type="ARBA" id="ARBA00004429"/>
    </source>
</evidence>
<comment type="similarity">
    <text evidence="3">In the N-terminal section; belongs to the AlaDH/PNT family.</text>
</comment>
<comment type="catalytic activity">
    <reaction evidence="19">
        <text>NAD(+) + NADPH + H(+)(in) = NADH + NADP(+) + H(+)(out)</text>
        <dbReference type="Rhea" id="RHEA:47992"/>
        <dbReference type="ChEBI" id="CHEBI:15378"/>
        <dbReference type="ChEBI" id="CHEBI:57540"/>
        <dbReference type="ChEBI" id="CHEBI:57783"/>
        <dbReference type="ChEBI" id="CHEBI:57945"/>
        <dbReference type="ChEBI" id="CHEBI:58349"/>
        <dbReference type="EC" id="7.1.1.1"/>
    </reaction>
</comment>
<keyword evidence="15" id="KW-0007">Acetylation</keyword>
<organism evidence="27">
    <name type="scientific">Timema cristinae</name>
    <name type="common">Walking stick</name>
    <dbReference type="NCBI Taxonomy" id="61476"/>
    <lineage>
        <taxon>Eukaryota</taxon>
        <taxon>Metazoa</taxon>
        <taxon>Ecdysozoa</taxon>
        <taxon>Arthropoda</taxon>
        <taxon>Hexapoda</taxon>
        <taxon>Insecta</taxon>
        <taxon>Pterygota</taxon>
        <taxon>Neoptera</taxon>
        <taxon>Polyneoptera</taxon>
        <taxon>Phasmatodea</taxon>
        <taxon>Timematodea</taxon>
        <taxon>Timematoidea</taxon>
        <taxon>Timematidae</taxon>
        <taxon>Timema</taxon>
    </lineage>
</organism>
<comment type="subcellular location">
    <subcellularLocation>
        <location evidence="2">Cell inner membrane</location>
        <topology evidence="2">Multi-pass membrane protein</topology>
    </subcellularLocation>
    <subcellularLocation>
        <location evidence="1">Mitochondrion inner membrane</location>
        <topology evidence="1">Multi-pass membrane protein</topology>
        <orientation evidence="1">Matrix side</orientation>
    </subcellularLocation>
</comment>
<feature type="transmembrane region" description="Helical" evidence="24">
    <location>
        <begin position="811"/>
        <end position="832"/>
    </location>
</feature>
<evidence type="ECO:0000256" key="5">
    <source>
        <dbReference type="ARBA" id="ARBA00012943"/>
    </source>
</evidence>
<protein>
    <recommendedName>
        <fullName evidence="22">NAD(P) transhydrogenase, mitochondrial</fullName>
        <ecNumber evidence="5">7.1.1.1</ecNumber>
    </recommendedName>
    <alternativeName>
        <fullName evidence="23">Nicotinamide nucleotide transhydrogenase</fullName>
    </alternativeName>
</protein>
<dbReference type="CDD" id="cd05304">
    <property type="entry name" value="Rubrum_tdh"/>
    <property type="match status" value="1"/>
</dbReference>
<dbReference type="PANTHER" id="PTHR10160">
    <property type="entry name" value="NAD(P) TRANSHYDROGENASE"/>
    <property type="match status" value="1"/>
</dbReference>
<dbReference type="EC" id="7.1.1.1" evidence="5"/>
<evidence type="ECO:0000256" key="9">
    <source>
        <dbReference type="ARBA" id="ARBA00022741"/>
    </source>
</evidence>
<comment type="function">
    <text evidence="20">The transhydrogenation between NADH and NADP is coupled to respiration and ATP hydrolysis and functions as a proton pump across the membrane. May play a role in reactive oxygen species (ROS) detoxification in the adrenal gland.</text>
</comment>
<keyword evidence="18 24" id="KW-0472">Membrane</keyword>
<feature type="transmembrane region" description="Helical" evidence="24">
    <location>
        <begin position="664"/>
        <end position="683"/>
    </location>
</feature>
<evidence type="ECO:0000259" key="26">
    <source>
        <dbReference type="SMART" id="SM01003"/>
    </source>
</evidence>
<dbReference type="SMART" id="SM01003">
    <property type="entry name" value="AlaDh_PNT_N"/>
    <property type="match status" value="1"/>
</dbReference>
<gene>
    <name evidence="27" type="ORF">TCEB3V08_LOCUS7972</name>
</gene>
<dbReference type="InterPro" id="IPR034300">
    <property type="entry name" value="PNTB-like"/>
</dbReference>
<dbReference type="GO" id="GO:0050661">
    <property type="term" value="F:NADP binding"/>
    <property type="evidence" value="ECO:0007669"/>
    <property type="project" value="TreeGrafter"/>
</dbReference>
<comment type="subunit">
    <text evidence="4">Homodimer.</text>
</comment>
<dbReference type="InterPro" id="IPR024605">
    <property type="entry name" value="NADP_transhyd_a_C"/>
</dbReference>
<feature type="transmembrane region" description="Helical" evidence="24">
    <location>
        <begin position="728"/>
        <end position="748"/>
    </location>
</feature>
<keyword evidence="11" id="KW-0521">NADP</keyword>
<dbReference type="GO" id="GO:0008750">
    <property type="term" value="F:proton-translocating NAD(P)+ transhydrogenase activity"/>
    <property type="evidence" value="ECO:0007669"/>
    <property type="project" value="UniProtKB-EC"/>
</dbReference>
<keyword evidence="6" id="KW-1003">Cell membrane</keyword>
<feature type="transmembrane region" description="Helical" evidence="24">
    <location>
        <begin position="755"/>
        <end position="775"/>
    </location>
</feature>
<evidence type="ECO:0000256" key="20">
    <source>
        <dbReference type="ARBA" id="ARBA00054910"/>
    </source>
</evidence>
<dbReference type="InterPro" id="IPR026255">
    <property type="entry name" value="NADP_transhyd_a"/>
</dbReference>
<dbReference type="Pfam" id="PF05222">
    <property type="entry name" value="AlaDh_PNT_N"/>
    <property type="match status" value="1"/>
</dbReference>
<dbReference type="SUPFAM" id="SSF51735">
    <property type="entry name" value="NAD(P)-binding Rossmann-fold domains"/>
    <property type="match status" value="1"/>
</dbReference>
<evidence type="ECO:0000256" key="10">
    <source>
        <dbReference type="ARBA" id="ARBA00022792"/>
    </source>
</evidence>
<reference evidence="27" key="1">
    <citation type="submission" date="2020-11" db="EMBL/GenBank/DDBJ databases">
        <authorList>
            <person name="Tran Van P."/>
        </authorList>
    </citation>
    <scope>NUCLEOTIDE SEQUENCE</scope>
</reference>
<keyword evidence="16" id="KW-0520">NAD</keyword>
<feature type="transmembrane region" description="Helical" evidence="24">
    <location>
        <begin position="912"/>
        <end position="935"/>
    </location>
</feature>
<dbReference type="Pfam" id="PF02233">
    <property type="entry name" value="PNTB"/>
    <property type="match status" value="2"/>
</dbReference>
<evidence type="ECO:0000256" key="22">
    <source>
        <dbReference type="ARBA" id="ARBA00074145"/>
    </source>
</evidence>
<dbReference type="NCBIfam" id="NF006942">
    <property type="entry name" value="PRK09424.1"/>
    <property type="match status" value="1"/>
</dbReference>
<dbReference type="FunFam" id="3.40.50.1220:FF:000002">
    <property type="entry name" value="NAD(P) transhydrogenase subunit beta"/>
    <property type="match status" value="1"/>
</dbReference>
<keyword evidence="10" id="KW-0999">Mitochondrion inner membrane</keyword>
<name>A0A7R9D0B6_TIMCR</name>
<evidence type="ECO:0000256" key="8">
    <source>
        <dbReference type="ARBA" id="ARBA00022692"/>
    </source>
</evidence>
<feature type="domain" description="Alanine dehydrogenase/pyridine nucleotide transhydrogenase N-terminal" evidence="26">
    <location>
        <begin position="61"/>
        <end position="207"/>
    </location>
</feature>